<dbReference type="NCBIfam" id="TIGR00099">
    <property type="entry name" value="Cof-subfamily"/>
    <property type="match status" value="1"/>
</dbReference>
<dbReference type="SFLD" id="SFLDG01140">
    <property type="entry name" value="C2.B:_Phosphomannomutase_and_P"/>
    <property type="match status" value="1"/>
</dbReference>
<accession>A0A9D1ADN7</accession>
<dbReference type="InterPro" id="IPR036412">
    <property type="entry name" value="HAD-like_sf"/>
</dbReference>
<dbReference type="SFLD" id="SFLDS00003">
    <property type="entry name" value="Haloacid_Dehalogenase"/>
    <property type="match status" value="1"/>
</dbReference>
<dbReference type="GO" id="GO:0005829">
    <property type="term" value="C:cytosol"/>
    <property type="evidence" value="ECO:0007669"/>
    <property type="project" value="TreeGrafter"/>
</dbReference>
<sequence>MTFRERYMAGKTDFDEIYTLTEKWNFSDETCTLREYLGLTADEEDIWISESDEALEEYLNKEKNRRIFFTDLDGTLLNDEKKITEKNRKALEAIQEKGHVIVLSTGRALPSAKRQAEELGLIGQDCYIVCYNGGQIYDTEKDALIYKQTVPMEEVRRVFDEAREFGISIQTYTATHILTEQDNEDLHTYVQIQKLPYRIVEDVVKALEEEPPKILALNYRDPGRIREFRSYMEPSCQGKLDLFLSHAALLEFVPAGVNKGNAVRFLCGYLGIPVEHSVAAGDAENDLTMIQAAGIGAAMCNGEDFLKEAADYITRADNNHDGVAEILEKFILN</sequence>
<dbReference type="InterPro" id="IPR023214">
    <property type="entry name" value="HAD_sf"/>
</dbReference>
<dbReference type="SUPFAM" id="SSF56784">
    <property type="entry name" value="HAD-like"/>
    <property type="match status" value="1"/>
</dbReference>
<dbReference type="InterPro" id="IPR000150">
    <property type="entry name" value="Cof"/>
</dbReference>
<evidence type="ECO:0000313" key="1">
    <source>
        <dbReference type="EMBL" id="HIR14059.1"/>
    </source>
</evidence>
<dbReference type="PANTHER" id="PTHR10000:SF8">
    <property type="entry name" value="HAD SUPERFAMILY HYDROLASE-LIKE, TYPE 3"/>
    <property type="match status" value="1"/>
</dbReference>
<gene>
    <name evidence="1" type="ORF">IAB31_09085</name>
</gene>
<reference evidence="1" key="1">
    <citation type="submission" date="2020-10" db="EMBL/GenBank/DDBJ databases">
        <authorList>
            <person name="Gilroy R."/>
        </authorList>
    </citation>
    <scope>NUCLEOTIDE SEQUENCE</scope>
    <source>
        <strain evidence="1">ChiSjej4B22-8148</strain>
    </source>
</reference>
<dbReference type="GO" id="GO:0000287">
    <property type="term" value="F:magnesium ion binding"/>
    <property type="evidence" value="ECO:0007669"/>
    <property type="project" value="TreeGrafter"/>
</dbReference>
<dbReference type="Pfam" id="PF08282">
    <property type="entry name" value="Hydrolase_3"/>
    <property type="match status" value="1"/>
</dbReference>
<dbReference type="GO" id="GO:0016791">
    <property type="term" value="F:phosphatase activity"/>
    <property type="evidence" value="ECO:0007669"/>
    <property type="project" value="TreeGrafter"/>
</dbReference>
<organism evidence="1 2">
    <name type="scientific">Candidatus Choladousia intestinavium</name>
    <dbReference type="NCBI Taxonomy" id="2840727"/>
    <lineage>
        <taxon>Bacteria</taxon>
        <taxon>Bacillati</taxon>
        <taxon>Bacillota</taxon>
        <taxon>Clostridia</taxon>
        <taxon>Lachnospirales</taxon>
        <taxon>Lachnospiraceae</taxon>
        <taxon>Lachnospiraceae incertae sedis</taxon>
        <taxon>Candidatus Choladousia</taxon>
    </lineage>
</organism>
<dbReference type="Gene3D" id="3.40.50.1000">
    <property type="entry name" value="HAD superfamily/HAD-like"/>
    <property type="match status" value="1"/>
</dbReference>
<dbReference type="PROSITE" id="PS01228">
    <property type="entry name" value="COF_1"/>
    <property type="match status" value="1"/>
</dbReference>
<name>A0A9D1ADN7_9FIRM</name>
<dbReference type="PANTHER" id="PTHR10000">
    <property type="entry name" value="PHOSPHOSERINE PHOSPHATASE"/>
    <property type="match status" value="1"/>
</dbReference>
<dbReference type="EMBL" id="DVGK01000105">
    <property type="protein sequence ID" value="HIR14059.1"/>
    <property type="molecule type" value="Genomic_DNA"/>
</dbReference>
<dbReference type="InterPro" id="IPR006379">
    <property type="entry name" value="HAD-SF_hydro_IIB"/>
</dbReference>
<dbReference type="CDD" id="cd07516">
    <property type="entry name" value="HAD_Pase"/>
    <property type="match status" value="1"/>
</dbReference>
<dbReference type="Gene3D" id="3.30.1240.10">
    <property type="match status" value="1"/>
</dbReference>
<dbReference type="Proteomes" id="UP000886757">
    <property type="component" value="Unassembled WGS sequence"/>
</dbReference>
<proteinExistence type="predicted"/>
<evidence type="ECO:0000313" key="2">
    <source>
        <dbReference type="Proteomes" id="UP000886757"/>
    </source>
</evidence>
<dbReference type="AlphaFoldDB" id="A0A9D1ADN7"/>
<protein>
    <submittedName>
        <fullName evidence="1">HAD family phosphatase</fullName>
    </submittedName>
</protein>
<dbReference type="NCBIfam" id="TIGR01484">
    <property type="entry name" value="HAD-SF-IIB"/>
    <property type="match status" value="1"/>
</dbReference>
<reference evidence="1" key="2">
    <citation type="journal article" date="2021" name="PeerJ">
        <title>Extensive microbial diversity within the chicken gut microbiome revealed by metagenomics and culture.</title>
        <authorList>
            <person name="Gilroy R."/>
            <person name="Ravi A."/>
            <person name="Getino M."/>
            <person name="Pursley I."/>
            <person name="Horton D.L."/>
            <person name="Alikhan N.F."/>
            <person name="Baker D."/>
            <person name="Gharbi K."/>
            <person name="Hall N."/>
            <person name="Watson M."/>
            <person name="Adriaenssens E.M."/>
            <person name="Foster-Nyarko E."/>
            <person name="Jarju S."/>
            <person name="Secka A."/>
            <person name="Antonio M."/>
            <person name="Oren A."/>
            <person name="Chaudhuri R.R."/>
            <person name="La Ragione R."/>
            <person name="Hildebrand F."/>
            <person name="Pallen M.J."/>
        </authorList>
    </citation>
    <scope>NUCLEOTIDE SEQUENCE</scope>
    <source>
        <strain evidence="1">ChiSjej4B22-8148</strain>
    </source>
</reference>
<comment type="caution">
    <text evidence="1">The sequence shown here is derived from an EMBL/GenBank/DDBJ whole genome shotgun (WGS) entry which is preliminary data.</text>
</comment>